<accession>A0A8J2JZE2</accession>
<dbReference type="EMBL" id="CAJVCH010148532">
    <property type="protein sequence ID" value="CAG7727447.1"/>
    <property type="molecule type" value="Genomic_DNA"/>
</dbReference>
<organism evidence="1 2">
    <name type="scientific">Allacma fusca</name>
    <dbReference type="NCBI Taxonomy" id="39272"/>
    <lineage>
        <taxon>Eukaryota</taxon>
        <taxon>Metazoa</taxon>
        <taxon>Ecdysozoa</taxon>
        <taxon>Arthropoda</taxon>
        <taxon>Hexapoda</taxon>
        <taxon>Collembola</taxon>
        <taxon>Symphypleona</taxon>
        <taxon>Sminthuridae</taxon>
        <taxon>Allacma</taxon>
    </lineage>
</organism>
<evidence type="ECO:0000313" key="2">
    <source>
        <dbReference type="Proteomes" id="UP000708208"/>
    </source>
</evidence>
<protein>
    <submittedName>
        <fullName evidence="1">Uncharacterized protein</fullName>
    </submittedName>
</protein>
<proteinExistence type="predicted"/>
<name>A0A8J2JZE2_9HEXA</name>
<reference evidence="1" key="1">
    <citation type="submission" date="2021-06" db="EMBL/GenBank/DDBJ databases">
        <authorList>
            <person name="Hodson N. C."/>
            <person name="Mongue J. A."/>
            <person name="Jaron S. K."/>
        </authorList>
    </citation>
    <scope>NUCLEOTIDE SEQUENCE</scope>
</reference>
<dbReference type="Proteomes" id="UP000708208">
    <property type="component" value="Unassembled WGS sequence"/>
</dbReference>
<dbReference type="AlphaFoldDB" id="A0A8J2JZE2"/>
<sequence length="355" mass="41183">MNCLTEISRILYHLDLFRRNFRKGHSCANNSFCTLCAFKELFEELSFAMRVTAPDPGSITRLIQDKMNQFVFCCHSDPGRVYENLMRSIPINNDYKLHFSLTKICLECRTTSHVDDVVQFVNIVEGPVIPESPSFEFTIKTSLDSSEFCVKPNCFGNTKIFRTLKSEPPLLTLQFSPEFKLSDLEYKLRPFLIFECQSSSLLLTGVLIKNINYASLFFHTRLNTWIFIDEGRIELLASSWDVVKLNFSQYRPIMGFYLKREENMERIYENWPLDSDSGQGSSELSSIEETNVVEQKYATIKRNKRSKSNPISVSTPDLSRLDLRKVSFNCEVELVEDEEYMPHPILLSIMEKLKI</sequence>
<gene>
    <name evidence="1" type="ORF">AFUS01_LOCUS16289</name>
</gene>
<keyword evidence="2" id="KW-1185">Reference proteome</keyword>
<dbReference type="OrthoDB" id="205782at2759"/>
<evidence type="ECO:0000313" key="1">
    <source>
        <dbReference type="EMBL" id="CAG7727447.1"/>
    </source>
</evidence>
<comment type="caution">
    <text evidence="1">The sequence shown here is derived from an EMBL/GenBank/DDBJ whole genome shotgun (WGS) entry which is preliminary data.</text>
</comment>